<keyword evidence="2" id="KW-1185">Reference proteome</keyword>
<organism evidence="1 2">
    <name type="scientific">Allacma fusca</name>
    <dbReference type="NCBI Taxonomy" id="39272"/>
    <lineage>
        <taxon>Eukaryota</taxon>
        <taxon>Metazoa</taxon>
        <taxon>Ecdysozoa</taxon>
        <taxon>Arthropoda</taxon>
        <taxon>Hexapoda</taxon>
        <taxon>Collembola</taxon>
        <taxon>Symphypleona</taxon>
        <taxon>Sminthuridae</taxon>
        <taxon>Allacma</taxon>
    </lineage>
</organism>
<sequence length="24" mass="2598">PISVLIGLLLYIVITNPAEEKSSK</sequence>
<protein>
    <submittedName>
        <fullName evidence="1">Uncharacterized protein</fullName>
    </submittedName>
</protein>
<gene>
    <name evidence="1" type="ORF">AFUS01_LOCUS46004</name>
</gene>
<dbReference type="AlphaFoldDB" id="A0A8J2Q6J8"/>
<evidence type="ECO:0000313" key="1">
    <source>
        <dbReference type="EMBL" id="CAG7836806.1"/>
    </source>
</evidence>
<accession>A0A8J2Q6J8</accession>
<reference evidence="1" key="1">
    <citation type="submission" date="2021-06" db="EMBL/GenBank/DDBJ databases">
        <authorList>
            <person name="Hodson N. C."/>
            <person name="Mongue J. A."/>
            <person name="Jaron S. K."/>
        </authorList>
    </citation>
    <scope>NUCLEOTIDE SEQUENCE</scope>
</reference>
<feature type="non-terminal residue" evidence="1">
    <location>
        <position position="1"/>
    </location>
</feature>
<name>A0A8J2Q6J8_9HEXA</name>
<comment type="caution">
    <text evidence="1">The sequence shown here is derived from an EMBL/GenBank/DDBJ whole genome shotgun (WGS) entry which is preliminary data.</text>
</comment>
<dbReference type="EMBL" id="CAJVCH010571166">
    <property type="protein sequence ID" value="CAG7836806.1"/>
    <property type="molecule type" value="Genomic_DNA"/>
</dbReference>
<proteinExistence type="predicted"/>
<evidence type="ECO:0000313" key="2">
    <source>
        <dbReference type="Proteomes" id="UP000708208"/>
    </source>
</evidence>
<dbReference type="Proteomes" id="UP000708208">
    <property type="component" value="Unassembled WGS sequence"/>
</dbReference>